<dbReference type="InterPro" id="IPR029058">
    <property type="entry name" value="AB_hydrolase_fold"/>
</dbReference>
<evidence type="ECO:0000259" key="2">
    <source>
        <dbReference type="Pfam" id="PF00561"/>
    </source>
</evidence>
<dbReference type="PANTHER" id="PTHR46118">
    <property type="entry name" value="PROTEIN ABHD11"/>
    <property type="match status" value="1"/>
</dbReference>
<dbReference type="OrthoDB" id="9808398at2"/>
<dbReference type="FunFam" id="3.40.50.1820:FF:000039">
    <property type="entry name" value="Esterase ybfF"/>
    <property type="match status" value="1"/>
</dbReference>
<dbReference type="GO" id="GO:0016787">
    <property type="term" value="F:hydrolase activity"/>
    <property type="evidence" value="ECO:0007669"/>
    <property type="project" value="UniProtKB-KW"/>
</dbReference>
<dbReference type="InterPro" id="IPR000073">
    <property type="entry name" value="AB_hydrolase_1"/>
</dbReference>
<dbReference type="PRINTS" id="PR00111">
    <property type="entry name" value="ABHYDROLASE"/>
</dbReference>
<gene>
    <name evidence="3" type="ORF">A1QC_02390</name>
</gene>
<keyword evidence="1" id="KW-0378">Hydrolase</keyword>
<dbReference type="PANTHER" id="PTHR46118:SF4">
    <property type="entry name" value="PROTEIN ABHD11"/>
    <property type="match status" value="1"/>
</dbReference>
<accession>A0A1E5E0Q7</accession>
<dbReference type="Proteomes" id="UP000094070">
    <property type="component" value="Unassembled WGS sequence"/>
</dbReference>
<organism evidence="3 4">
    <name type="scientific">Vibrio rumoiensis 1S-45</name>
    <dbReference type="NCBI Taxonomy" id="1188252"/>
    <lineage>
        <taxon>Bacteria</taxon>
        <taxon>Pseudomonadati</taxon>
        <taxon>Pseudomonadota</taxon>
        <taxon>Gammaproteobacteria</taxon>
        <taxon>Vibrionales</taxon>
        <taxon>Vibrionaceae</taxon>
        <taxon>Vibrio</taxon>
    </lineage>
</organism>
<dbReference type="eggNOG" id="COG2267">
    <property type="taxonomic scope" value="Bacteria"/>
</dbReference>
<dbReference type="PRINTS" id="PR00412">
    <property type="entry name" value="EPOXHYDRLASE"/>
</dbReference>
<evidence type="ECO:0000313" key="4">
    <source>
        <dbReference type="Proteomes" id="UP000094070"/>
    </source>
</evidence>
<keyword evidence="4" id="KW-1185">Reference proteome</keyword>
<keyword evidence="3" id="KW-0808">Transferase</keyword>
<dbReference type="EMBL" id="AJYK02000082">
    <property type="protein sequence ID" value="OEF24020.1"/>
    <property type="molecule type" value="Genomic_DNA"/>
</dbReference>
<dbReference type="AlphaFoldDB" id="A0A1E5E0Q7"/>
<reference evidence="3 4" key="1">
    <citation type="journal article" date="2012" name="Science">
        <title>Ecological populations of bacteria act as socially cohesive units of antibiotic production and resistance.</title>
        <authorList>
            <person name="Cordero O.X."/>
            <person name="Wildschutte H."/>
            <person name="Kirkup B."/>
            <person name="Proehl S."/>
            <person name="Ngo L."/>
            <person name="Hussain F."/>
            <person name="Le Roux F."/>
            <person name="Mincer T."/>
            <person name="Polz M.F."/>
        </authorList>
    </citation>
    <scope>NUCLEOTIDE SEQUENCE [LARGE SCALE GENOMIC DNA]</scope>
    <source>
        <strain evidence="3 4">1S-45</strain>
    </source>
</reference>
<dbReference type="STRING" id="1188252.A1QC_02390"/>
<protein>
    <submittedName>
        <fullName evidence="3">Histidine kinase</fullName>
    </submittedName>
</protein>
<dbReference type="RefSeq" id="WP_017025966.1">
    <property type="nucleotide sequence ID" value="NZ_AJYK02000082.1"/>
</dbReference>
<evidence type="ECO:0000256" key="1">
    <source>
        <dbReference type="ARBA" id="ARBA00022801"/>
    </source>
</evidence>
<proteinExistence type="predicted"/>
<evidence type="ECO:0000313" key="3">
    <source>
        <dbReference type="EMBL" id="OEF24020.1"/>
    </source>
</evidence>
<dbReference type="SUPFAM" id="SSF53474">
    <property type="entry name" value="alpha/beta-Hydrolases"/>
    <property type="match status" value="1"/>
</dbReference>
<dbReference type="InterPro" id="IPR000639">
    <property type="entry name" value="Epox_hydrolase-like"/>
</dbReference>
<dbReference type="Pfam" id="PF00561">
    <property type="entry name" value="Abhydrolase_1"/>
    <property type="match status" value="1"/>
</dbReference>
<feature type="domain" description="AB hydrolase-1" evidence="2">
    <location>
        <begin position="19"/>
        <end position="246"/>
    </location>
</feature>
<sequence length="259" mass="29110">MTVNPPPLLNYKIQGDGPYLLLIHGLFGSLDNLGLLARDLINDFSVISVDLRNHGKSFHHNEMNYQTMASDLDHLLQILKIESTIVIGHSMGGKAAMALADMAPEKVSKLIVLDMAPVAYQQSRHDNVFAGLNAVILEKPTDRKAALACLAQHVEIEGVRQFLSKSLHSKDGSMQWRFNVTDIQDNYHHIQDWKNIPAFTKPTLFLKGENSDYLIADYQTQIIAQFPNSKAHIIANTGHWLHAEKPAEVLRSIRRFLTK</sequence>
<name>A0A1E5E0Q7_9VIBR</name>
<comment type="caution">
    <text evidence="3">The sequence shown here is derived from an EMBL/GenBank/DDBJ whole genome shotgun (WGS) entry which is preliminary data.</text>
</comment>
<keyword evidence="3" id="KW-0418">Kinase</keyword>
<dbReference type="Gene3D" id="3.40.50.1820">
    <property type="entry name" value="alpha/beta hydrolase"/>
    <property type="match status" value="1"/>
</dbReference>
<dbReference type="GO" id="GO:0016301">
    <property type="term" value="F:kinase activity"/>
    <property type="evidence" value="ECO:0007669"/>
    <property type="project" value="UniProtKB-KW"/>
</dbReference>